<dbReference type="Proteomes" id="UP000224003">
    <property type="component" value="Unassembled WGS sequence"/>
</dbReference>
<organism evidence="2 3">
    <name type="scientific">Bacillus thuringiensis</name>
    <dbReference type="NCBI Taxonomy" id="1428"/>
    <lineage>
        <taxon>Bacteria</taxon>
        <taxon>Bacillati</taxon>
        <taxon>Bacillota</taxon>
        <taxon>Bacilli</taxon>
        <taxon>Bacillales</taxon>
        <taxon>Bacillaceae</taxon>
        <taxon>Bacillus</taxon>
        <taxon>Bacillus cereus group</taxon>
    </lineage>
</organism>
<dbReference type="AlphaFoldDB" id="A0A9X6WLX7"/>
<comment type="caution">
    <text evidence="2">The sequence shown here is derived from an EMBL/GenBank/DDBJ whole genome shotgun (WGS) entry which is preliminary data.</text>
</comment>
<protein>
    <submittedName>
        <fullName evidence="2">Uncharacterized protein</fullName>
    </submittedName>
</protein>
<keyword evidence="1" id="KW-1133">Transmembrane helix</keyword>
<keyword evidence="1" id="KW-0472">Membrane</keyword>
<feature type="transmembrane region" description="Helical" evidence="1">
    <location>
        <begin position="72"/>
        <end position="92"/>
    </location>
</feature>
<keyword evidence="1" id="KW-0812">Transmembrane</keyword>
<gene>
    <name evidence="2" type="ORF">COJ15_18040</name>
</gene>
<sequence>MNVNKLLMLIKRDLYEGNQQNRYKYLFFMVFLFLLVYIKINVGDFSVKGNKYIMFDLLFEVFKGFTVEEKDVFPIVWMLMNLFLAIFISTYCYEDLHKNGVFILIRVKKISYWWLSKQIWIVQTVILYYLFTILSVFIVCFCFYLFTSGVSFEISLAGFFVKTYYMDFNLMKMFLILILSSITISMIQVSLSLLFTPMYGFLIVLIVLFISVFYSSPWFLGDHLSILKYNNFSDGMLTIQFSILYNLIVILFVSVFTNFYLKSKDIFSYSKGS</sequence>
<evidence type="ECO:0000313" key="2">
    <source>
        <dbReference type="EMBL" id="PFJ38578.1"/>
    </source>
</evidence>
<feature type="transmembrane region" description="Helical" evidence="1">
    <location>
        <begin position="241"/>
        <end position="261"/>
    </location>
</feature>
<dbReference type="RefSeq" id="WP_001102159.1">
    <property type="nucleotide sequence ID" value="NZ_JBIUGB010000194.1"/>
</dbReference>
<accession>A0A9X6WLX7</accession>
<evidence type="ECO:0000256" key="1">
    <source>
        <dbReference type="SAM" id="Phobius"/>
    </source>
</evidence>
<dbReference type="EMBL" id="NUVX01000032">
    <property type="protein sequence ID" value="PFJ38578.1"/>
    <property type="molecule type" value="Genomic_DNA"/>
</dbReference>
<feature type="transmembrane region" description="Helical" evidence="1">
    <location>
        <begin position="21"/>
        <end position="40"/>
    </location>
</feature>
<feature type="transmembrane region" description="Helical" evidence="1">
    <location>
        <begin position="173"/>
        <end position="195"/>
    </location>
</feature>
<feature type="transmembrane region" description="Helical" evidence="1">
    <location>
        <begin position="136"/>
        <end position="161"/>
    </location>
</feature>
<proteinExistence type="predicted"/>
<evidence type="ECO:0000313" key="3">
    <source>
        <dbReference type="Proteomes" id="UP000224003"/>
    </source>
</evidence>
<name>A0A9X6WLX7_BACTU</name>
<reference evidence="2 3" key="1">
    <citation type="submission" date="2017-09" db="EMBL/GenBank/DDBJ databases">
        <title>Large-scale bioinformatics analysis of Bacillus genomes uncovers conserved roles of natural products in bacterial physiology.</title>
        <authorList>
            <consortium name="Agbiome Team Llc"/>
            <person name="Bleich R.M."/>
            <person name="Grubbs K.J."/>
            <person name="Santa Maria K.C."/>
            <person name="Allen S.E."/>
            <person name="Farag S."/>
            <person name="Shank E.A."/>
            <person name="Bowers A."/>
        </authorList>
    </citation>
    <scope>NUCLEOTIDE SEQUENCE [LARGE SCALE GENOMIC DNA]</scope>
    <source>
        <strain evidence="2 3">AFS085496</strain>
    </source>
</reference>
<feature type="transmembrane region" description="Helical" evidence="1">
    <location>
        <begin position="201"/>
        <end position="220"/>
    </location>
</feature>